<dbReference type="Pfam" id="PF14159">
    <property type="entry name" value="CAAD"/>
    <property type="match status" value="1"/>
</dbReference>
<comment type="caution">
    <text evidence="4">The sequence shown here is derived from an EMBL/GenBank/DDBJ whole genome shotgun (WGS) entry which is preliminary data.</text>
</comment>
<evidence type="ECO:0000256" key="1">
    <source>
        <dbReference type="ARBA" id="ARBA00004141"/>
    </source>
</evidence>
<feature type="domain" description="Cyanobacterial aminoacyl-tRNA synthetase CAAD" evidence="3">
    <location>
        <begin position="62"/>
        <end position="144"/>
    </location>
</feature>
<proteinExistence type="predicted"/>
<gene>
    <name evidence="4" type="ORF">M8C21_016974</name>
</gene>
<name>A0AAD5GRF3_AMBAR</name>
<reference evidence="4" key="1">
    <citation type="submission" date="2022-06" db="EMBL/GenBank/DDBJ databases">
        <title>Uncovering the hologenomic basis of an extraordinary plant invasion.</title>
        <authorList>
            <person name="Bieker V.C."/>
            <person name="Martin M.D."/>
            <person name="Gilbert T."/>
            <person name="Hodgins K."/>
            <person name="Battlay P."/>
            <person name="Petersen B."/>
            <person name="Wilson J."/>
        </authorList>
    </citation>
    <scope>NUCLEOTIDE SEQUENCE</scope>
    <source>
        <strain evidence="4">AA19_3_7</strain>
        <tissue evidence="4">Leaf</tissue>
    </source>
</reference>
<keyword evidence="2" id="KW-1133">Transmembrane helix</keyword>
<keyword evidence="2" id="KW-0472">Membrane</keyword>
<dbReference type="PANTHER" id="PTHR33222">
    <property type="match status" value="1"/>
</dbReference>
<dbReference type="EMBL" id="JAMZMK010005657">
    <property type="protein sequence ID" value="KAI7752562.1"/>
    <property type="molecule type" value="Genomic_DNA"/>
</dbReference>
<feature type="transmembrane region" description="Helical" evidence="2">
    <location>
        <begin position="72"/>
        <end position="90"/>
    </location>
</feature>
<evidence type="ECO:0000313" key="4">
    <source>
        <dbReference type="EMBL" id="KAI7752562.1"/>
    </source>
</evidence>
<evidence type="ECO:0000259" key="3">
    <source>
        <dbReference type="Pfam" id="PF14159"/>
    </source>
</evidence>
<feature type="transmembrane region" description="Helical" evidence="2">
    <location>
        <begin position="102"/>
        <end position="122"/>
    </location>
</feature>
<accession>A0AAD5GRF3</accession>
<keyword evidence="2" id="KW-0812">Transmembrane</keyword>
<keyword evidence="5" id="KW-1185">Reference proteome</keyword>
<dbReference type="PANTHER" id="PTHR33222:SF3">
    <property type="entry name" value="PROTEIN CURVATURE THYLAKOID 1C, CHLOROPLASTIC"/>
    <property type="match status" value="1"/>
</dbReference>
<dbReference type="InterPro" id="IPR033344">
    <property type="entry name" value="CURT1"/>
</dbReference>
<evidence type="ECO:0000313" key="5">
    <source>
        <dbReference type="Proteomes" id="UP001206925"/>
    </source>
</evidence>
<comment type="subcellular location">
    <subcellularLocation>
        <location evidence="1">Membrane</location>
        <topology evidence="1">Multi-pass membrane protein</topology>
    </subcellularLocation>
</comment>
<evidence type="ECO:0000256" key="2">
    <source>
        <dbReference type="SAM" id="Phobius"/>
    </source>
</evidence>
<organism evidence="4 5">
    <name type="scientific">Ambrosia artemisiifolia</name>
    <name type="common">Common ragweed</name>
    <dbReference type="NCBI Taxonomy" id="4212"/>
    <lineage>
        <taxon>Eukaryota</taxon>
        <taxon>Viridiplantae</taxon>
        <taxon>Streptophyta</taxon>
        <taxon>Embryophyta</taxon>
        <taxon>Tracheophyta</taxon>
        <taxon>Spermatophyta</taxon>
        <taxon>Magnoliopsida</taxon>
        <taxon>eudicotyledons</taxon>
        <taxon>Gunneridae</taxon>
        <taxon>Pentapetalae</taxon>
        <taxon>asterids</taxon>
        <taxon>campanulids</taxon>
        <taxon>Asterales</taxon>
        <taxon>Asteraceae</taxon>
        <taxon>Asteroideae</taxon>
        <taxon>Heliantheae alliance</taxon>
        <taxon>Heliantheae</taxon>
        <taxon>Ambrosia</taxon>
    </lineage>
</organism>
<dbReference type="GO" id="GO:0009535">
    <property type="term" value="C:chloroplast thylakoid membrane"/>
    <property type="evidence" value="ECO:0007669"/>
    <property type="project" value="TreeGrafter"/>
</dbReference>
<dbReference type="AlphaFoldDB" id="A0AAD5GRF3"/>
<dbReference type="InterPro" id="IPR025564">
    <property type="entry name" value="CAAD_dom"/>
</dbReference>
<dbReference type="Proteomes" id="UP001206925">
    <property type="component" value="Unassembled WGS sequence"/>
</dbReference>
<protein>
    <recommendedName>
        <fullName evidence="3">Cyanobacterial aminoacyl-tRNA synthetase CAAD domain-containing protein</fullName>
    </recommendedName>
</protein>
<sequence>MHDGPGYHNGTVRSMYRVGSMYHHNGLSGWVGAGKQGRVAFTAKATSQSSESSTSLKTVDSAQSLLDKPEDLVALLGVGFAVVVALWASLSVTTAIDKLPVLPGLFELIGIVFSTWFVYRYLLFKPDRKELAEIIKKSLADIIGQ</sequence>